<evidence type="ECO:0000256" key="4">
    <source>
        <dbReference type="ARBA" id="ARBA00025742"/>
    </source>
</evidence>
<keyword evidence="1" id="KW-0479">Metal-binding</keyword>
<comment type="caution">
    <text evidence="7">The sequence shown here is derived from an EMBL/GenBank/DDBJ whole genome shotgun (WGS) entry which is preliminary data.</text>
</comment>
<dbReference type="SUPFAM" id="SSF56300">
    <property type="entry name" value="Metallo-dependent phosphatases"/>
    <property type="match status" value="1"/>
</dbReference>
<protein>
    <submittedName>
        <fullName evidence="7">Phosphodiesterase</fullName>
    </submittedName>
</protein>
<dbReference type="PANTHER" id="PTHR42988:SF2">
    <property type="entry name" value="CYCLIC NUCLEOTIDE PHOSPHODIESTERASE CBUA0032-RELATED"/>
    <property type="match status" value="1"/>
</dbReference>
<evidence type="ECO:0000256" key="3">
    <source>
        <dbReference type="ARBA" id="ARBA00023004"/>
    </source>
</evidence>
<gene>
    <name evidence="7" type="ORF">J2W39_005828</name>
</gene>
<keyword evidence="3" id="KW-0408">Iron</keyword>
<dbReference type="Gene3D" id="3.60.21.10">
    <property type="match status" value="1"/>
</dbReference>
<evidence type="ECO:0000313" key="8">
    <source>
        <dbReference type="Proteomes" id="UP001224845"/>
    </source>
</evidence>
<keyword evidence="2" id="KW-0378">Hydrolase</keyword>
<organism evidence="7 8">
    <name type="scientific">Variovorax paradoxus</name>
    <dbReference type="NCBI Taxonomy" id="34073"/>
    <lineage>
        <taxon>Bacteria</taxon>
        <taxon>Pseudomonadati</taxon>
        <taxon>Pseudomonadota</taxon>
        <taxon>Betaproteobacteria</taxon>
        <taxon>Burkholderiales</taxon>
        <taxon>Comamonadaceae</taxon>
        <taxon>Variovorax</taxon>
    </lineage>
</organism>
<dbReference type="EMBL" id="JAUSRV010000018">
    <property type="protein sequence ID" value="MDP9974559.1"/>
    <property type="molecule type" value="Genomic_DNA"/>
</dbReference>
<evidence type="ECO:0000259" key="6">
    <source>
        <dbReference type="Pfam" id="PF25199"/>
    </source>
</evidence>
<dbReference type="RefSeq" id="WP_307596572.1">
    <property type="nucleotide sequence ID" value="NZ_JAUSRV010000018.1"/>
</dbReference>
<proteinExistence type="inferred from homology"/>
<feature type="domain" description="Calcineurin-like phosphoesterase" evidence="5">
    <location>
        <begin position="8"/>
        <end position="241"/>
    </location>
</feature>
<dbReference type="InterPro" id="IPR050884">
    <property type="entry name" value="CNP_phosphodiesterase-III"/>
</dbReference>
<evidence type="ECO:0000313" key="7">
    <source>
        <dbReference type="EMBL" id="MDP9974559.1"/>
    </source>
</evidence>
<evidence type="ECO:0000259" key="5">
    <source>
        <dbReference type="Pfam" id="PF00149"/>
    </source>
</evidence>
<sequence>MNKKLTWVHVSDFHFGKNGFDQEFTTKKMLDHISEQAGNGRKPDLIFVTGDIANSGKAEEFKLFTANFVTPLTDILGIDYLDRIFIIPGNHDLNRDVNDGFSKEKFSKADADYFHPTVKSSGKRKMLLDRFEAFSAEIPVDCVKEFAGEAGSFAITRALSGRDVGIVGVNTAWLCDGDADKASLTPGIQITRAALEKVAHADVKFVLGHHPLDWLHPQHVAPLQAMFADHRVIYLHGHMHTEGVTQSISGSGEYISIQAGAAWQAPEGGKWKNGLVWGELDFSATSYISLQPFHWSFDNQCWTLDGTRFHESRRRGDRWIFDAPNGKSNAKIDYNPRKKSPALIGWDIKDLQLLESCTGPLGQEEAISYFDGSTPTWNIALSESVPRREIVSKVAGTFSAGAALPLVCAVIGAGCEGKSTALLQASLEILRARPTKKLIWRTNHTRALVPAELIDTLKLHDDWLVVIDEADQVAKDVLRFIDSDYDGYEGKIDFILASRDSDWRSSGASDLAWTFKARYKEITLKDLGSSDAEIIVAAWEQYGSRGLGEELSNLPKSERAEKLRFYAKKEAKGNSDAFFGALLMCRHGGDLLDHAESMLNKLAAVQLENGKSLKDVLGYIAAMHSEGFTKLTFSALAAILEMSIVRLQSDVIRRLGKEAAATSTSTTVFTRHKYIAAAIVEVLETKFNEDISRYFIELAVSEVKRARTEQVLDLAFWRYEISEQLFASGKARLATDITQNLLEADESNYYLLTKLASFYRRQGGAREALLLFRGFAGKPKHRGFYFEWGVCEGNERNLSENALLAIYALSDDAEDASLTVENARMYLSGLAICCDKLYVAFADPLFNESAGAVYSLLSLVWGGTRPGSQKSSDGLDSFLQDVKKNRRRLYGRSASIGTIANMIRSLALYGVSTEVLQSVNVNSLSFQYLDRIVSNVESVRAG</sequence>
<accession>A0AAW8EPV7</accession>
<dbReference type="InterPro" id="IPR057574">
    <property type="entry name" value="nSTAND_NTPase5_dom"/>
</dbReference>
<dbReference type="Pfam" id="PF25199">
    <property type="entry name" value="nSTAND_NTPase5"/>
    <property type="match status" value="1"/>
</dbReference>
<evidence type="ECO:0000256" key="2">
    <source>
        <dbReference type="ARBA" id="ARBA00022801"/>
    </source>
</evidence>
<dbReference type="Pfam" id="PF00149">
    <property type="entry name" value="Metallophos"/>
    <property type="match status" value="1"/>
</dbReference>
<dbReference type="PANTHER" id="PTHR42988">
    <property type="entry name" value="PHOSPHOHYDROLASE"/>
    <property type="match status" value="1"/>
</dbReference>
<reference evidence="7" key="1">
    <citation type="submission" date="2023-07" db="EMBL/GenBank/DDBJ databases">
        <title>Sorghum-associated microbial communities from plants grown in Nebraska, USA.</title>
        <authorList>
            <person name="Schachtman D."/>
        </authorList>
    </citation>
    <scope>NUCLEOTIDE SEQUENCE</scope>
    <source>
        <strain evidence="7">DS3315</strain>
    </source>
</reference>
<dbReference type="Proteomes" id="UP001224845">
    <property type="component" value="Unassembled WGS sequence"/>
</dbReference>
<name>A0AAW8EPV7_VARPD</name>
<evidence type="ECO:0000256" key="1">
    <source>
        <dbReference type="ARBA" id="ARBA00022723"/>
    </source>
</evidence>
<dbReference type="GO" id="GO:0046872">
    <property type="term" value="F:metal ion binding"/>
    <property type="evidence" value="ECO:0007669"/>
    <property type="project" value="UniProtKB-KW"/>
</dbReference>
<dbReference type="InterPro" id="IPR004843">
    <property type="entry name" value="Calcineurin-like_PHP"/>
</dbReference>
<dbReference type="GO" id="GO:0016787">
    <property type="term" value="F:hydrolase activity"/>
    <property type="evidence" value="ECO:0007669"/>
    <property type="project" value="UniProtKB-KW"/>
</dbReference>
<dbReference type="InterPro" id="IPR029052">
    <property type="entry name" value="Metallo-depent_PP-like"/>
</dbReference>
<dbReference type="AlphaFoldDB" id="A0AAW8EPV7"/>
<comment type="similarity">
    <text evidence="4">Belongs to the cyclic nucleotide phosphodiesterase class-III family.</text>
</comment>
<feature type="domain" description="Novel STAND NTPase 5" evidence="6">
    <location>
        <begin position="368"/>
        <end position="509"/>
    </location>
</feature>